<name>A0A498CQF0_9FIRM</name>
<comment type="caution">
    <text evidence="1">The sequence shown here is derived from an EMBL/GenBank/DDBJ whole genome shotgun (WGS) entry which is preliminary data.</text>
</comment>
<evidence type="ECO:0000313" key="1">
    <source>
        <dbReference type="EMBL" id="RLL10311.1"/>
    </source>
</evidence>
<dbReference type="NCBIfam" id="TIGR01909">
    <property type="entry name" value="C_GCAxxG_C_C"/>
    <property type="match status" value="1"/>
</dbReference>
<keyword evidence="2" id="KW-1185">Reference proteome</keyword>
<dbReference type="EMBL" id="RCHT01000014">
    <property type="protein sequence ID" value="RLL10311.1"/>
    <property type="molecule type" value="Genomic_DNA"/>
</dbReference>
<dbReference type="Proteomes" id="UP000276301">
    <property type="component" value="Unassembled WGS sequence"/>
</dbReference>
<sequence length="139" mass="14704">MENRVEKAVALHKQGYNCAQAVLCAYCDLFGMDEETAFKISEGFGGGIGGMHSGVCGATSAVYMLAGLQGSGGSPEKGLTKAATYARIKELESIFQAENGSTTCRQLIERRKAGEGKSCRELVIYAAGLVERELLGEGK</sequence>
<organism evidence="1 2">
    <name type="scientific">Anaerotruncus massiliensis</name>
    <name type="common">ex Liu et al. 2021</name>
    <dbReference type="NCBI Taxonomy" id="2321404"/>
    <lineage>
        <taxon>Bacteria</taxon>
        <taxon>Bacillati</taxon>
        <taxon>Bacillota</taxon>
        <taxon>Clostridia</taxon>
        <taxon>Eubacteriales</taxon>
        <taxon>Oscillospiraceae</taxon>
        <taxon>Anaerotruncus</taxon>
    </lineage>
</organism>
<accession>A0A498CQF0</accession>
<dbReference type="RefSeq" id="WP_101549674.1">
    <property type="nucleotide sequence ID" value="NZ_DBFNFR010000033.1"/>
</dbReference>
<protein>
    <submittedName>
        <fullName evidence="1">C_GCAxxG_C_C family protein</fullName>
    </submittedName>
</protein>
<dbReference type="InterPro" id="IPR010181">
    <property type="entry name" value="CGCAxxGCC_motif"/>
</dbReference>
<dbReference type="Pfam" id="PF09719">
    <property type="entry name" value="C_GCAxxG_C_C"/>
    <property type="match status" value="1"/>
</dbReference>
<dbReference type="AlphaFoldDB" id="A0A498CQF0"/>
<reference evidence="1 2" key="1">
    <citation type="submission" date="2018-10" db="EMBL/GenBank/DDBJ databases">
        <title>Anaerotruncus faecis sp. nov., isolated from human feces.</title>
        <authorList>
            <person name="Wang Y.-J."/>
        </authorList>
    </citation>
    <scope>NUCLEOTIDE SEQUENCE [LARGE SCALE GENOMIC DNA]</scope>
    <source>
        <strain evidence="1 2">22A2-44</strain>
    </source>
</reference>
<proteinExistence type="predicted"/>
<gene>
    <name evidence="1" type="ORF">D4A47_08620</name>
</gene>
<evidence type="ECO:0000313" key="2">
    <source>
        <dbReference type="Proteomes" id="UP000276301"/>
    </source>
</evidence>